<protein>
    <submittedName>
        <fullName evidence="2">SAM-dependent methyltransferase</fullName>
    </submittedName>
</protein>
<keyword evidence="2" id="KW-0489">Methyltransferase</keyword>
<dbReference type="Gene3D" id="3.40.50.150">
    <property type="entry name" value="Vaccinia Virus protein VP39"/>
    <property type="match status" value="1"/>
</dbReference>
<dbReference type="GO" id="GO:0008168">
    <property type="term" value="F:methyltransferase activity"/>
    <property type="evidence" value="ECO:0007669"/>
    <property type="project" value="UniProtKB-KW"/>
</dbReference>
<feature type="domain" description="Methyltransferase" evidence="1">
    <location>
        <begin position="83"/>
        <end position="175"/>
    </location>
</feature>
<dbReference type="SUPFAM" id="SSF53335">
    <property type="entry name" value="S-adenosyl-L-methionine-dependent methyltransferases"/>
    <property type="match status" value="1"/>
</dbReference>
<dbReference type="InterPro" id="IPR029063">
    <property type="entry name" value="SAM-dependent_MTases_sf"/>
</dbReference>
<dbReference type="GO" id="GO:0032259">
    <property type="term" value="P:methylation"/>
    <property type="evidence" value="ECO:0007669"/>
    <property type="project" value="UniProtKB-KW"/>
</dbReference>
<dbReference type="CDD" id="cd02440">
    <property type="entry name" value="AdoMet_MTases"/>
    <property type="match status" value="1"/>
</dbReference>
<evidence type="ECO:0000313" key="2">
    <source>
        <dbReference type="EMBL" id="CAA9450734.1"/>
    </source>
</evidence>
<dbReference type="EMBL" id="CADCVD010000109">
    <property type="protein sequence ID" value="CAA9450734.1"/>
    <property type="molecule type" value="Genomic_DNA"/>
</dbReference>
<gene>
    <name evidence="2" type="ORF">AVDCRST_MAG37-2305</name>
</gene>
<dbReference type="Pfam" id="PF13649">
    <property type="entry name" value="Methyltransf_25"/>
    <property type="match status" value="1"/>
</dbReference>
<reference evidence="2" key="1">
    <citation type="submission" date="2020-02" db="EMBL/GenBank/DDBJ databases">
        <authorList>
            <person name="Meier V. D."/>
        </authorList>
    </citation>
    <scope>NUCLEOTIDE SEQUENCE</scope>
    <source>
        <strain evidence="2">AVDCRST_MAG37</strain>
    </source>
</reference>
<name>A0A6J4QZ56_9ACTN</name>
<organism evidence="2">
    <name type="scientific">uncultured Rubrobacteraceae bacterium</name>
    <dbReference type="NCBI Taxonomy" id="349277"/>
    <lineage>
        <taxon>Bacteria</taxon>
        <taxon>Bacillati</taxon>
        <taxon>Actinomycetota</taxon>
        <taxon>Rubrobacteria</taxon>
        <taxon>Rubrobacterales</taxon>
        <taxon>Rubrobacteraceae</taxon>
        <taxon>environmental samples</taxon>
    </lineage>
</organism>
<dbReference type="PANTHER" id="PTHR43591">
    <property type="entry name" value="METHYLTRANSFERASE"/>
    <property type="match status" value="1"/>
</dbReference>
<dbReference type="InterPro" id="IPR041698">
    <property type="entry name" value="Methyltransf_25"/>
</dbReference>
<dbReference type="AlphaFoldDB" id="A0A6J4QZ56"/>
<proteinExistence type="predicted"/>
<evidence type="ECO:0000259" key="1">
    <source>
        <dbReference type="Pfam" id="PF13649"/>
    </source>
</evidence>
<keyword evidence="2" id="KW-0808">Transferase</keyword>
<dbReference type="PANTHER" id="PTHR43591:SF24">
    <property type="entry name" value="2-METHOXY-6-POLYPRENYL-1,4-BENZOQUINOL METHYLASE, MITOCHONDRIAL"/>
    <property type="match status" value="1"/>
</dbReference>
<accession>A0A6J4QZ56</accession>
<sequence>MPRSRISGSLSRRLLFSYSNLYRELHDKESGMNAQPQASDLKTVKERQQGAWASGDYAMLGSTFVVISERLCEAVDLRAGQEVLDVATGSGNTALAAARRFCGVTGVDYVPDLLKRARERAAAERLRVAFQEGDAENIPFPDASFDVVLSTIGAMFAPDQERTAGELLRVCRSGGKIGMANWASDGFIGEMLRVHARYLPPPPGLKPPVLWGTEERVRELFGDGITSLQNTRRVFSFRYRSVEHYWDFMRTHNGPTIKAFQALDATARENLTGELMDLTRRFNRSGDETMVVPADYLEIVATRR</sequence>